<feature type="transmembrane region" description="Helical" evidence="7">
    <location>
        <begin position="145"/>
        <end position="164"/>
    </location>
</feature>
<keyword evidence="4 7" id="KW-0812">Transmembrane</keyword>
<protein>
    <submittedName>
        <fullName evidence="9">Carbohydrate ABC transporter permease</fullName>
    </submittedName>
</protein>
<evidence type="ECO:0000313" key="10">
    <source>
        <dbReference type="Proteomes" id="UP000829708"/>
    </source>
</evidence>
<dbReference type="InterPro" id="IPR035906">
    <property type="entry name" value="MetI-like_sf"/>
</dbReference>
<keyword evidence="6 7" id="KW-0472">Membrane</keyword>
<evidence type="ECO:0000256" key="3">
    <source>
        <dbReference type="ARBA" id="ARBA00022475"/>
    </source>
</evidence>
<dbReference type="Gene3D" id="1.10.3720.10">
    <property type="entry name" value="MetI-like"/>
    <property type="match status" value="1"/>
</dbReference>
<evidence type="ECO:0000256" key="2">
    <source>
        <dbReference type="ARBA" id="ARBA00022448"/>
    </source>
</evidence>
<gene>
    <name evidence="9" type="ORF">MUG09_01370</name>
</gene>
<dbReference type="InterPro" id="IPR000515">
    <property type="entry name" value="MetI-like"/>
</dbReference>
<comment type="similarity">
    <text evidence="7">Belongs to the binding-protein-dependent transport system permease family.</text>
</comment>
<name>A0ABY4DAW9_9SPIR</name>
<accession>A0ABY4DAW9</accession>
<evidence type="ECO:0000313" key="9">
    <source>
        <dbReference type="EMBL" id="UOM51421.1"/>
    </source>
</evidence>
<feature type="transmembrane region" description="Helical" evidence="7">
    <location>
        <begin position="109"/>
        <end position="133"/>
    </location>
</feature>
<keyword evidence="10" id="KW-1185">Reference proteome</keyword>
<evidence type="ECO:0000256" key="6">
    <source>
        <dbReference type="ARBA" id="ARBA00023136"/>
    </source>
</evidence>
<keyword evidence="2 7" id="KW-0813">Transport</keyword>
<feature type="transmembrane region" description="Helical" evidence="7">
    <location>
        <begin position="203"/>
        <end position="222"/>
    </location>
</feature>
<dbReference type="Proteomes" id="UP000829708">
    <property type="component" value="Chromosome"/>
</dbReference>
<reference evidence="10" key="1">
    <citation type="journal article" date="2024" name="J Bioinform Genom">
        <title>Complete genome sequence of the type strain bacterium Sphaerochaeta associata GLS2t (VKM B-2742)t.</title>
        <authorList>
            <person name="Troshina O.Y."/>
            <person name="Tepeeva A.N."/>
            <person name="Arzamasceva V.O."/>
            <person name="Whitman W.B."/>
            <person name="Varghese N."/>
            <person name="Shapiro N."/>
            <person name="Woyke T."/>
            <person name="Kripides N.C."/>
            <person name="Vasilenko O.V."/>
        </authorList>
    </citation>
    <scope>NUCLEOTIDE SEQUENCE [LARGE SCALE GENOMIC DNA]</scope>
    <source>
        <strain evidence="10">GLS2T</strain>
    </source>
</reference>
<feature type="transmembrane region" description="Helical" evidence="7">
    <location>
        <begin position="14"/>
        <end position="36"/>
    </location>
</feature>
<dbReference type="CDD" id="cd06261">
    <property type="entry name" value="TM_PBP2"/>
    <property type="match status" value="1"/>
</dbReference>
<proteinExistence type="inferred from homology"/>
<evidence type="ECO:0000256" key="5">
    <source>
        <dbReference type="ARBA" id="ARBA00022989"/>
    </source>
</evidence>
<evidence type="ECO:0000256" key="7">
    <source>
        <dbReference type="RuleBase" id="RU363032"/>
    </source>
</evidence>
<feature type="transmembrane region" description="Helical" evidence="7">
    <location>
        <begin position="73"/>
        <end position="97"/>
    </location>
</feature>
<evidence type="ECO:0000256" key="1">
    <source>
        <dbReference type="ARBA" id="ARBA00004651"/>
    </source>
</evidence>
<comment type="subcellular location">
    <subcellularLocation>
        <location evidence="1 7">Cell membrane</location>
        <topology evidence="1 7">Multi-pass membrane protein</topology>
    </subcellularLocation>
</comment>
<dbReference type="PANTHER" id="PTHR32243:SF18">
    <property type="entry name" value="INNER MEMBRANE ABC TRANSPORTER PERMEASE PROTEIN YCJP"/>
    <property type="match status" value="1"/>
</dbReference>
<organism evidence="9 10">
    <name type="scientific">Sphaerochaeta associata</name>
    <dbReference type="NCBI Taxonomy" id="1129264"/>
    <lineage>
        <taxon>Bacteria</taxon>
        <taxon>Pseudomonadati</taxon>
        <taxon>Spirochaetota</taxon>
        <taxon>Spirochaetia</taxon>
        <taxon>Spirochaetales</taxon>
        <taxon>Sphaerochaetaceae</taxon>
        <taxon>Sphaerochaeta</taxon>
    </lineage>
</organism>
<keyword evidence="5 7" id="KW-1133">Transmembrane helix</keyword>
<dbReference type="PANTHER" id="PTHR32243">
    <property type="entry name" value="MALTOSE TRANSPORT SYSTEM PERMEASE-RELATED"/>
    <property type="match status" value="1"/>
</dbReference>
<feature type="domain" description="ABC transmembrane type-1" evidence="8">
    <location>
        <begin position="74"/>
        <end position="263"/>
    </location>
</feature>
<dbReference type="SUPFAM" id="SSF161098">
    <property type="entry name" value="MetI-like"/>
    <property type="match status" value="1"/>
</dbReference>
<feature type="transmembrane region" description="Helical" evidence="7">
    <location>
        <begin position="242"/>
        <end position="263"/>
    </location>
</feature>
<dbReference type="Pfam" id="PF00528">
    <property type="entry name" value="BPD_transp_1"/>
    <property type="match status" value="1"/>
</dbReference>
<sequence length="278" mass="30544">MVNLEIGKSRYKHVPAYIVAAFIVFMLALPPFWMILTSIKTGRDVFSIPPKWLFIPSLENYKVIFSSSAFSKVVLNTVIVASFATVITQLFGSMAAFSISRYHTGGKPMLYGTLIMRVLPPVVIALPLFIMFAKLGIIDTIEGLILAYVGFLLPNTIWLLISFFDGIPKSIEEAARIDGCSNLYSFLHISLPLARSGMIVTSVYNITGAWNHFFYALILAPTKTRVLSVEASQYVGEYVVHWGQIAAIASVLILPPAILIFIIQKHLVGGLTLGGVKG</sequence>
<dbReference type="RefSeq" id="WP_244772790.1">
    <property type="nucleotide sequence ID" value="NZ_CP094929.1"/>
</dbReference>
<evidence type="ECO:0000259" key="8">
    <source>
        <dbReference type="PROSITE" id="PS50928"/>
    </source>
</evidence>
<dbReference type="PROSITE" id="PS50928">
    <property type="entry name" value="ABC_TM1"/>
    <property type="match status" value="1"/>
</dbReference>
<keyword evidence="3" id="KW-1003">Cell membrane</keyword>
<dbReference type="InterPro" id="IPR050901">
    <property type="entry name" value="BP-dep_ABC_trans_perm"/>
</dbReference>
<dbReference type="EMBL" id="CP094929">
    <property type="protein sequence ID" value="UOM51421.1"/>
    <property type="molecule type" value="Genomic_DNA"/>
</dbReference>
<evidence type="ECO:0000256" key="4">
    <source>
        <dbReference type="ARBA" id="ARBA00022692"/>
    </source>
</evidence>